<keyword evidence="5" id="KW-0732">Signal</keyword>
<reference evidence="8" key="1">
    <citation type="submission" date="2014-11" db="EMBL/GenBank/DDBJ databases">
        <title>Draft genome sequence of Hydrogenophaga intermedia S1.</title>
        <authorList>
            <person name="Gan H.M."/>
            <person name="Chew T.H."/>
            <person name="Stolz A."/>
        </authorList>
    </citation>
    <scope>NUCLEOTIDE SEQUENCE [LARGE SCALE GENOMIC DNA]</scope>
    <source>
        <strain evidence="8">S1</strain>
    </source>
</reference>
<dbReference type="RefSeq" id="WP_009519155.1">
    <property type="nucleotide sequence ID" value="NZ_CCAE010000010.1"/>
</dbReference>
<keyword evidence="4" id="KW-0411">Iron-sulfur</keyword>
<dbReference type="SUPFAM" id="SSF50022">
    <property type="entry name" value="ISP domain"/>
    <property type="match status" value="1"/>
</dbReference>
<organism evidence="7 8">
    <name type="scientific">Hydrogenophaga intermedia</name>
    <dbReference type="NCBI Taxonomy" id="65786"/>
    <lineage>
        <taxon>Bacteria</taxon>
        <taxon>Pseudomonadati</taxon>
        <taxon>Pseudomonadota</taxon>
        <taxon>Betaproteobacteria</taxon>
        <taxon>Burkholderiales</taxon>
        <taxon>Comamonadaceae</taxon>
        <taxon>Hydrogenophaga</taxon>
    </lineage>
</organism>
<keyword evidence="3" id="KW-0408">Iron</keyword>
<dbReference type="GO" id="GO:0046872">
    <property type="term" value="F:metal ion binding"/>
    <property type="evidence" value="ECO:0007669"/>
    <property type="project" value="UniProtKB-KW"/>
</dbReference>
<evidence type="ECO:0000313" key="7">
    <source>
        <dbReference type="EMBL" id="CDN87290.1"/>
    </source>
</evidence>
<dbReference type="InterPro" id="IPR036922">
    <property type="entry name" value="Rieske_2Fe-2S_sf"/>
</dbReference>
<dbReference type="NCBIfam" id="TIGR01409">
    <property type="entry name" value="TAT_signal_seq"/>
    <property type="match status" value="1"/>
</dbReference>
<dbReference type="Proteomes" id="UP000028878">
    <property type="component" value="Unassembled WGS sequence"/>
</dbReference>
<dbReference type="PROSITE" id="PS51296">
    <property type="entry name" value="RIESKE"/>
    <property type="match status" value="1"/>
</dbReference>
<evidence type="ECO:0000256" key="2">
    <source>
        <dbReference type="ARBA" id="ARBA00022723"/>
    </source>
</evidence>
<dbReference type="InterPro" id="IPR019546">
    <property type="entry name" value="TAT_signal_bac_arc"/>
</dbReference>
<accession>A0A1L1PCR9</accession>
<evidence type="ECO:0000256" key="5">
    <source>
        <dbReference type="SAM" id="SignalP"/>
    </source>
</evidence>
<keyword evidence="8" id="KW-1185">Reference proteome</keyword>
<keyword evidence="2" id="KW-0479">Metal-binding</keyword>
<evidence type="ECO:0000256" key="1">
    <source>
        <dbReference type="ARBA" id="ARBA00022714"/>
    </source>
</evidence>
<evidence type="ECO:0000313" key="8">
    <source>
        <dbReference type="Proteomes" id="UP000028878"/>
    </source>
</evidence>
<name>A0A1L1PCR9_HYDIT</name>
<evidence type="ECO:0000256" key="4">
    <source>
        <dbReference type="ARBA" id="ARBA00023014"/>
    </source>
</evidence>
<feature type="domain" description="Rieske" evidence="6">
    <location>
        <begin position="69"/>
        <end position="187"/>
    </location>
</feature>
<keyword evidence="1" id="KW-0001">2Fe-2S</keyword>
<dbReference type="AlphaFoldDB" id="A0A1L1PCR9"/>
<sequence length="240" mass="25980" precursor="true">MDRRDFVQACAVGATATSLASALGTSAWAANAQPKAYARTLLVDEQGQPFKAGQLRPQVNYVFHYPFEATPVFLLDLGKAALPATLNTKDKQAYEWPGGVGVKRSVVAFSAICAHQLVYPTKDLSFISFRKGPAVNPQTPSQGSDLIHCCADHSQYDPARGAQVLRGPAEQPLCAVLLEHDAKSDQLTATGTLGGELFDAFFKKYEMKLSLEMGSGVKQAVAGRSTVRELERFCRNPVRC</sequence>
<dbReference type="EMBL" id="CCAE010000010">
    <property type="protein sequence ID" value="CDN87290.1"/>
    <property type="molecule type" value="Genomic_DNA"/>
</dbReference>
<proteinExistence type="predicted"/>
<gene>
    <name evidence="7" type="ORF">BN948_01709</name>
</gene>
<dbReference type="InterPro" id="IPR006311">
    <property type="entry name" value="TAT_signal"/>
</dbReference>
<dbReference type="Gene3D" id="2.102.10.10">
    <property type="entry name" value="Rieske [2Fe-2S] iron-sulphur domain"/>
    <property type="match status" value="1"/>
</dbReference>
<evidence type="ECO:0000256" key="3">
    <source>
        <dbReference type="ARBA" id="ARBA00023004"/>
    </source>
</evidence>
<protein>
    <submittedName>
        <fullName evidence="7">Rieske-I iron sulfur protein</fullName>
    </submittedName>
</protein>
<dbReference type="InterPro" id="IPR017941">
    <property type="entry name" value="Rieske_2Fe-2S"/>
</dbReference>
<dbReference type="GO" id="GO:0051537">
    <property type="term" value="F:2 iron, 2 sulfur cluster binding"/>
    <property type="evidence" value="ECO:0007669"/>
    <property type="project" value="UniProtKB-KW"/>
</dbReference>
<dbReference type="PROSITE" id="PS51318">
    <property type="entry name" value="TAT"/>
    <property type="match status" value="1"/>
</dbReference>
<feature type="chain" id="PRO_5009681295" evidence="5">
    <location>
        <begin position="30"/>
        <end position="240"/>
    </location>
</feature>
<evidence type="ECO:0000259" key="6">
    <source>
        <dbReference type="PROSITE" id="PS51296"/>
    </source>
</evidence>
<feature type="signal peptide" evidence="5">
    <location>
        <begin position="1"/>
        <end position="29"/>
    </location>
</feature>